<name>A0ABS4J855_9BACL</name>
<keyword evidence="4" id="KW-1185">Reference proteome</keyword>
<evidence type="ECO:0000313" key="4">
    <source>
        <dbReference type="Proteomes" id="UP001519287"/>
    </source>
</evidence>
<feature type="transmembrane region" description="Helical" evidence="1">
    <location>
        <begin position="48"/>
        <end position="67"/>
    </location>
</feature>
<dbReference type="InterPro" id="IPR000045">
    <property type="entry name" value="Prepilin_IV_endopep_pep"/>
</dbReference>
<reference evidence="3 4" key="1">
    <citation type="submission" date="2021-03" db="EMBL/GenBank/DDBJ databases">
        <title>Genomic Encyclopedia of Type Strains, Phase IV (KMG-IV): sequencing the most valuable type-strain genomes for metagenomic binning, comparative biology and taxonomic classification.</title>
        <authorList>
            <person name="Goeker M."/>
        </authorList>
    </citation>
    <scope>NUCLEOTIDE SEQUENCE [LARGE SCALE GENOMIC DNA]</scope>
    <source>
        <strain evidence="3 4">DSM 26048</strain>
    </source>
</reference>
<feature type="domain" description="Prepilin type IV endopeptidase peptidase" evidence="2">
    <location>
        <begin position="3"/>
        <end position="110"/>
    </location>
</feature>
<keyword evidence="3" id="KW-0378">Hydrolase</keyword>
<dbReference type="Gene3D" id="1.20.120.1220">
    <property type="match status" value="1"/>
</dbReference>
<evidence type="ECO:0000313" key="3">
    <source>
        <dbReference type="EMBL" id="MBP1995246.1"/>
    </source>
</evidence>
<keyword evidence="1" id="KW-1133">Transmembrane helix</keyword>
<dbReference type="Pfam" id="PF01478">
    <property type="entry name" value="Peptidase_A24"/>
    <property type="match status" value="1"/>
</dbReference>
<proteinExistence type="predicted"/>
<feature type="transmembrane region" description="Helical" evidence="1">
    <location>
        <begin position="150"/>
        <end position="167"/>
    </location>
</feature>
<dbReference type="Proteomes" id="UP001519287">
    <property type="component" value="Unassembled WGS sequence"/>
</dbReference>
<dbReference type="GO" id="GO:0004190">
    <property type="term" value="F:aspartic-type endopeptidase activity"/>
    <property type="evidence" value="ECO:0007669"/>
    <property type="project" value="UniProtKB-EC"/>
</dbReference>
<gene>
    <name evidence="3" type="ORF">J2Z66_006888</name>
</gene>
<feature type="transmembrane region" description="Helical" evidence="1">
    <location>
        <begin position="79"/>
        <end position="110"/>
    </location>
</feature>
<organism evidence="3 4">
    <name type="scientific">Paenibacillus eucommiae</name>
    <dbReference type="NCBI Taxonomy" id="1355755"/>
    <lineage>
        <taxon>Bacteria</taxon>
        <taxon>Bacillati</taxon>
        <taxon>Bacillota</taxon>
        <taxon>Bacilli</taxon>
        <taxon>Bacillales</taxon>
        <taxon>Paenibacillaceae</taxon>
        <taxon>Paenibacillus</taxon>
    </lineage>
</organism>
<sequence>MVLLLFIFILLAFISDVKRSLIPNVLTGSAAAAGVVYHSVFDRWDGFLYSMIGLIAGFLLLLILYLFRAIGAGDVKLFAAVGAMMGAGFVWQSMMYSLVYAGLIGFLLLIFRKKVSETVGKMAGWLFSIIALKSFSMIKNAKEQELMQFPFMYAVAPGIMTAWYYSLL</sequence>
<accession>A0ABS4J855</accession>
<dbReference type="EMBL" id="JAGGLB010000032">
    <property type="protein sequence ID" value="MBP1995246.1"/>
    <property type="molecule type" value="Genomic_DNA"/>
</dbReference>
<dbReference type="EC" id="3.4.23.43" evidence="3"/>
<protein>
    <submittedName>
        <fullName evidence="3">Prepilin peptidase CpaA</fullName>
        <ecNumber evidence="3">3.4.23.43</ecNumber>
    </submittedName>
</protein>
<evidence type="ECO:0000259" key="2">
    <source>
        <dbReference type="Pfam" id="PF01478"/>
    </source>
</evidence>
<keyword evidence="1" id="KW-0812">Transmembrane</keyword>
<comment type="caution">
    <text evidence="3">The sequence shown here is derived from an EMBL/GenBank/DDBJ whole genome shotgun (WGS) entry which is preliminary data.</text>
</comment>
<keyword evidence="1" id="KW-0472">Membrane</keyword>
<evidence type="ECO:0000256" key="1">
    <source>
        <dbReference type="SAM" id="Phobius"/>
    </source>
</evidence>